<comment type="caution">
    <text evidence="1">The sequence shown here is derived from an EMBL/GenBank/DDBJ whole genome shotgun (WGS) entry which is preliminary data.</text>
</comment>
<keyword evidence="2" id="KW-1185">Reference proteome</keyword>
<dbReference type="AlphaFoldDB" id="A0A151K396"/>
<organism evidence="1 2">
    <name type="scientific">Trachymyrmex cornetzi</name>
    <dbReference type="NCBI Taxonomy" id="471704"/>
    <lineage>
        <taxon>Eukaryota</taxon>
        <taxon>Metazoa</taxon>
        <taxon>Ecdysozoa</taxon>
        <taxon>Arthropoda</taxon>
        <taxon>Hexapoda</taxon>
        <taxon>Insecta</taxon>
        <taxon>Pterygota</taxon>
        <taxon>Neoptera</taxon>
        <taxon>Endopterygota</taxon>
        <taxon>Hymenoptera</taxon>
        <taxon>Apocrita</taxon>
        <taxon>Aculeata</taxon>
        <taxon>Formicoidea</taxon>
        <taxon>Formicidae</taxon>
        <taxon>Myrmicinae</taxon>
        <taxon>Trachymyrmex</taxon>
    </lineage>
</organism>
<protein>
    <submittedName>
        <fullName evidence="1">Uncharacterized protein</fullName>
    </submittedName>
</protein>
<feature type="non-terminal residue" evidence="1">
    <location>
        <position position="1"/>
    </location>
</feature>
<accession>A0A151K396</accession>
<reference evidence="1 2" key="1">
    <citation type="submission" date="2015-09" db="EMBL/GenBank/DDBJ databases">
        <title>Trachymyrmex cornetzi WGS genome.</title>
        <authorList>
            <person name="Nygaard S."/>
            <person name="Hu H."/>
            <person name="Boomsma J."/>
            <person name="Zhang G."/>
        </authorList>
    </citation>
    <scope>NUCLEOTIDE SEQUENCE [LARGE SCALE GENOMIC DNA]</scope>
    <source>
        <strain evidence="1">Tcor2-1</strain>
        <tissue evidence="1">Whole body</tissue>
    </source>
</reference>
<dbReference type="EMBL" id="LKEY01042577">
    <property type="protein sequence ID" value="KYN50599.1"/>
    <property type="molecule type" value="Genomic_DNA"/>
</dbReference>
<dbReference type="Proteomes" id="UP000078492">
    <property type="component" value="Unassembled WGS sequence"/>
</dbReference>
<evidence type="ECO:0000313" key="2">
    <source>
        <dbReference type="Proteomes" id="UP000078492"/>
    </source>
</evidence>
<gene>
    <name evidence="1" type="ORF">ALC57_11426</name>
</gene>
<sequence>NVGSMTATGGDANHGATSAQCTTADSYILTKLGPTLSDSYFKTTSGHCRANSPVKGIPLTGELARRWPQVNK</sequence>
<proteinExistence type="predicted"/>
<evidence type="ECO:0000313" key="1">
    <source>
        <dbReference type="EMBL" id="KYN50599.1"/>
    </source>
</evidence>
<name>A0A151K396_9HYME</name>